<dbReference type="STRING" id="1121416.SAMN02745220_01675"/>
<dbReference type="PANTHER" id="PTHR22572">
    <property type="entry name" value="SUGAR-1-PHOSPHATE GUANYL TRANSFERASE"/>
    <property type="match status" value="1"/>
</dbReference>
<keyword evidence="2" id="KW-0548">Nucleotidyltransferase</keyword>
<dbReference type="Gene3D" id="3.90.550.10">
    <property type="entry name" value="Spore Coat Polysaccharide Biosynthesis Protein SpsA, Chain A"/>
    <property type="match status" value="1"/>
</dbReference>
<dbReference type="SUPFAM" id="SSF53448">
    <property type="entry name" value="Nucleotide-diphospho-sugar transferases"/>
    <property type="match status" value="1"/>
</dbReference>
<feature type="domain" description="Nucleotidyl transferase" evidence="1">
    <location>
        <begin position="3"/>
        <end position="222"/>
    </location>
</feature>
<dbReference type="InterPro" id="IPR050486">
    <property type="entry name" value="Mannose-1P_guanyltransferase"/>
</dbReference>
<evidence type="ECO:0000313" key="2">
    <source>
        <dbReference type="EMBL" id="SHO46878.1"/>
    </source>
</evidence>
<reference evidence="2 3" key="1">
    <citation type="submission" date="2016-12" db="EMBL/GenBank/DDBJ databases">
        <authorList>
            <person name="Song W.-J."/>
            <person name="Kurnit D.M."/>
        </authorList>
    </citation>
    <scope>NUCLEOTIDE SEQUENCE [LARGE SCALE GENOMIC DNA]</scope>
    <source>
        <strain evidence="2 3">DSM 18488</strain>
    </source>
</reference>
<dbReference type="GO" id="GO:0016779">
    <property type="term" value="F:nucleotidyltransferase activity"/>
    <property type="evidence" value="ECO:0007669"/>
    <property type="project" value="UniProtKB-KW"/>
</dbReference>
<dbReference type="AlphaFoldDB" id="A0A1M7Y3T4"/>
<dbReference type="EMBL" id="FRFE01000006">
    <property type="protein sequence ID" value="SHO46878.1"/>
    <property type="molecule type" value="Genomic_DNA"/>
</dbReference>
<dbReference type="InterPro" id="IPR005835">
    <property type="entry name" value="NTP_transferase_dom"/>
</dbReference>
<gene>
    <name evidence="2" type="ORF">SAMN02745220_01675</name>
</gene>
<evidence type="ECO:0000259" key="1">
    <source>
        <dbReference type="Pfam" id="PF00483"/>
    </source>
</evidence>
<protein>
    <submittedName>
        <fullName evidence="2">Mannose-1-phosphate guanylyltransferase</fullName>
    </submittedName>
</protein>
<evidence type="ECO:0000313" key="3">
    <source>
        <dbReference type="Proteomes" id="UP000184603"/>
    </source>
</evidence>
<dbReference type="Proteomes" id="UP000184603">
    <property type="component" value="Unassembled WGS sequence"/>
</dbReference>
<dbReference type="InterPro" id="IPR029044">
    <property type="entry name" value="Nucleotide-diphossugar_trans"/>
</dbReference>
<dbReference type="Pfam" id="PF00483">
    <property type="entry name" value="NTP_transferase"/>
    <property type="match status" value="1"/>
</dbReference>
<sequence>MQAMILAAGFGTRLLPHTRLRPKPLFPLLNEPLLLLTIRRLQRFGFGHIIVNCHHLRGQIVDCLHGMAGVVVQEEETILGTGGGLRQALSLMRDEPLLVTNGDIYHTIDFRTLYDAHCSTQFPVTLAMHDYPRFNTVQVTDDKVVAFRPEDENSQPLAFTGLSVIEPDILHGIEVGRESCIIDHYRRKLNDGVQFGVFRVDKCFWTDMGTPEDYLELHAGLLNGSIPRWQEFACGTAEKRILIDDKARLTGKSCITDWCAIGAATGRDISLARCVVWDGVQFPDGYCSADLLVSESPHETAAGIAEGN</sequence>
<proteinExistence type="predicted"/>
<keyword evidence="3" id="KW-1185">Reference proteome</keyword>
<organism evidence="2 3">
    <name type="scientific">Desulfopila aestuarii DSM 18488</name>
    <dbReference type="NCBI Taxonomy" id="1121416"/>
    <lineage>
        <taxon>Bacteria</taxon>
        <taxon>Pseudomonadati</taxon>
        <taxon>Thermodesulfobacteriota</taxon>
        <taxon>Desulfobulbia</taxon>
        <taxon>Desulfobulbales</taxon>
        <taxon>Desulfocapsaceae</taxon>
        <taxon>Desulfopila</taxon>
    </lineage>
</organism>
<name>A0A1M7Y3T4_9BACT</name>
<keyword evidence="2" id="KW-0808">Transferase</keyword>
<accession>A0A1M7Y3T4</accession>